<evidence type="ECO:0000256" key="1">
    <source>
        <dbReference type="ARBA" id="ARBA00022443"/>
    </source>
</evidence>
<feature type="region of interest" description="Disordered" evidence="5">
    <location>
        <begin position="458"/>
        <end position="487"/>
    </location>
</feature>
<dbReference type="SMART" id="SM00312">
    <property type="entry name" value="PX"/>
    <property type="match status" value="1"/>
</dbReference>
<dbReference type="Pfam" id="PF00017">
    <property type="entry name" value="SH2"/>
    <property type="match status" value="1"/>
</dbReference>
<feature type="compositionally biased region" description="Basic and acidic residues" evidence="5">
    <location>
        <begin position="464"/>
        <end position="474"/>
    </location>
</feature>
<comment type="caution">
    <text evidence="9">The sequence shown here is derived from an EMBL/GenBank/DDBJ whole genome shotgun (WGS) entry which is preliminary data.</text>
</comment>
<dbReference type="Pfam" id="PF07653">
    <property type="entry name" value="SH3_2"/>
    <property type="match status" value="1"/>
</dbReference>
<keyword evidence="2" id="KW-0677">Repeat</keyword>
<feature type="domain" description="SH3" evidence="7">
    <location>
        <begin position="231"/>
        <end position="290"/>
    </location>
</feature>
<evidence type="ECO:0000259" key="6">
    <source>
        <dbReference type="PROSITE" id="PS50001"/>
    </source>
</evidence>
<evidence type="ECO:0000256" key="5">
    <source>
        <dbReference type="SAM" id="MobiDB-lite"/>
    </source>
</evidence>
<dbReference type="CDD" id="cd00173">
    <property type="entry name" value="SH2"/>
    <property type="match status" value="1"/>
</dbReference>
<dbReference type="InterPro" id="IPR036028">
    <property type="entry name" value="SH3-like_dom_sf"/>
</dbReference>
<dbReference type="SUPFAM" id="SSF50044">
    <property type="entry name" value="SH3-domain"/>
    <property type="match status" value="4"/>
</dbReference>
<evidence type="ECO:0000256" key="3">
    <source>
        <dbReference type="PROSITE-ProRule" id="PRU00191"/>
    </source>
</evidence>
<protein>
    <recommendedName>
        <fullName evidence="11">SH3 and PX domain-containing protein 2A</fullName>
    </recommendedName>
</protein>
<gene>
    <name evidence="9" type="ORF">PLOB_00002432</name>
</gene>
<dbReference type="Gene3D" id="3.30.505.10">
    <property type="entry name" value="SH2 domain"/>
    <property type="match status" value="1"/>
</dbReference>
<dbReference type="PROSITE" id="PS50195">
    <property type="entry name" value="PX"/>
    <property type="match status" value="1"/>
</dbReference>
<feature type="domain" description="SH3" evidence="7">
    <location>
        <begin position="547"/>
        <end position="610"/>
    </location>
</feature>
<organism evidence="9 10">
    <name type="scientific">Porites lobata</name>
    <dbReference type="NCBI Taxonomy" id="104759"/>
    <lineage>
        <taxon>Eukaryota</taxon>
        <taxon>Metazoa</taxon>
        <taxon>Cnidaria</taxon>
        <taxon>Anthozoa</taxon>
        <taxon>Hexacorallia</taxon>
        <taxon>Scleractinia</taxon>
        <taxon>Fungiina</taxon>
        <taxon>Poritidae</taxon>
        <taxon>Porites</taxon>
    </lineage>
</organism>
<dbReference type="Gene3D" id="3.30.1520.10">
    <property type="entry name" value="Phox-like domain"/>
    <property type="match status" value="1"/>
</dbReference>
<dbReference type="InterPro" id="IPR051228">
    <property type="entry name" value="NADPH_Oxidase/PX-Domain"/>
</dbReference>
<evidence type="ECO:0000259" key="7">
    <source>
        <dbReference type="PROSITE" id="PS50002"/>
    </source>
</evidence>
<dbReference type="CDD" id="cd11856">
    <property type="entry name" value="SH3_p47phox_like"/>
    <property type="match status" value="1"/>
</dbReference>
<keyword evidence="1 4" id="KW-0728">SH3 domain</keyword>
<reference evidence="9 10" key="1">
    <citation type="submission" date="2022-05" db="EMBL/GenBank/DDBJ databases">
        <authorList>
            <consortium name="Genoscope - CEA"/>
            <person name="William W."/>
        </authorList>
    </citation>
    <scope>NUCLEOTIDE SEQUENCE [LARGE SCALE GENOMIC DNA]</scope>
</reference>
<dbReference type="InterPro" id="IPR036871">
    <property type="entry name" value="PX_dom_sf"/>
</dbReference>
<feature type="domain" description="PX" evidence="8">
    <location>
        <begin position="14"/>
        <end position="134"/>
    </location>
</feature>
<dbReference type="SUPFAM" id="SSF55550">
    <property type="entry name" value="SH2 domain"/>
    <property type="match status" value="1"/>
</dbReference>
<feature type="domain" description="SH3" evidence="7">
    <location>
        <begin position="157"/>
        <end position="217"/>
    </location>
</feature>
<feature type="region of interest" description="Disordered" evidence="5">
    <location>
        <begin position="375"/>
        <end position="410"/>
    </location>
</feature>
<dbReference type="PROSITE" id="PS50002">
    <property type="entry name" value="SH3"/>
    <property type="match status" value="3"/>
</dbReference>
<dbReference type="PANTHER" id="PTHR15706">
    <property type="entry name" value="SH3 MULTIPLE DOMAIN"/>
    <property type="match status" value="1"/>
</dbReference>
<dbReference type="PANTHER" id="PTHR15706:SF2">
    <property type="entry name" value="SH3 AND PX DOMAIN-CONTAINING PROTEIN 2A"/>
    <property type="match status" value="1"/>
</dbReference>
<dbReference type="SMART" id="SM00252">
    <property type="entry name" value="SH2"/>
    <property type="match status" value="1"/>
</dbReference>
<keyword evidence="10" id="KW-1185">Reference proteome</keyword>
<feature type="domain" description="SH2" evidence="6">
    <location>
        <begin position="775"/>
        <end position="864"/>
    </location>
</feature>
<evidence type="ECO:0000256" key="4">
    <source>
        <dbReference type="PROSITE-ProRule" id="PRU00192"/>
    </source>
</evidence>
<accession>A0ABN8Q6P8</accession>
<dbReference type="Gene3D" id="2.30.30.40">
    <property type="entry name" value="SH3 Domains"/>
    <property type="match status" value="4"/>
</dbReference>
<evidence type="ECO:0000313" key="9">
    <source>
        <dbReference type="EMBL" id="CAH3157894.1"/>
    </source>
</evidence>
<evidence type="ECO:0000259" key="8">
    <source>
        <dbReference type="PROSITE" id="PS50195"/>
    </source>
</evidence>
<evidence type="ECO:0008006" key="11">
    <source>
        <dbReference type="Google" id="ProtNLM"/>
    </source>
</evidence>
<dbReference type="InterPro" id="IPR001683">
    <property type="entry name" value="PX_dom"/>
</dbReference>
<dbReference type="InterPro" id="IPR001452">
    <property type="entry name" value="SH3_domain"/>
</dbReference>
<keyword evidence="3" id="KW-0727">SH2 domain</keyword>
<dbReference type="EMBL" id="CALNXK010000109">
    <property type="protein sequence ID" value="CAH3157894.1"/>
    <property type="molecule type" value="Genomic_DNA"/>
</dbReference>
<dbReference type="InterPro" id="IPR036860">
    <property type="entry name" value="SH2_dom_sf"/>
</dbReference>
<dbReference type="PROSITE" id="PS50001">
    <property type="entry name" value="SH2"/>
    <property type="match status" value="1"/>
</dbReference>
<feature type="compositionally biased region" description="Basic and acidic residues" evidence="5">
    <location>
        <begin position="384"/>
        <end position="404"/>
    </location>
</feature>
<dbReference type="InterPro" id="IPR000980">
    <property type="entry name" value="SH2"/>
</dbReference>
<dbReference type="SUPFAM" id="SSF64268">
    <property type="entry name" value="PX domain"/>
    <property type="match status" value="1"/>
</dbReference>
<evidence type="ECO:0000313" key="10">
    <source>
        <dbReference type="Proteomes" id="UP001159405"/>
    </source>
</evidence>
<dbReference type="Proteomes" id="UP001159405">
    <property type="component" value="Unassembled WGS sequence"/>
</dbReference>
<sequence>MRQSPSNEKGAITDVKVVDVEKRKTKDSGSAKNYEYELKVTWSDENQYNIFRRYSMFFDLQAGLKNLFQERQNSGLTIPELPVTRFAGGMLFGAFSKKQCKNVEEFCQKVIHLPYVVSQSDIVLAFFSRWGTDHAGMLRNDIERNKPQTSPTRNDEQVVEKYYSVAEFSGSGRGEMSLKENEVVTVIEKNSTGWWLVANSRGDHGFAPATFLEPMDTHHRLEEEEWREVEEDDRYWVALESYNARSEDELSYRAGEEVEVLATSNFGWWKIRLRGEVGLTPGSNLTPKARLDDFTDSLMTEEQRQRVDSYSSNNFRRFLHSTLEQENWLQLLLQEQGPVQLAEPVLPTDRLQNRWQADRLDLSMGSSYSSISHGIYASIRSPPPRRDSSKTKKDLTEPVDDRRQRVMRSQSTPYALEYATVEVLPSQPIANRNHQFNFQDVNNSGPEYASVIPKHLRARQRGRSLSEEVPDTRPMRSGSPELPPPPPSVLVNSYVDPDDPGYTRVIERRQQSTAVSPRAQLLTSPDGEMVKLGSRKYQNVLRPETHIPGEHYVSITNYSPTAERPEDLPLTTGEIVRLLTEDGAWAFVCTLDQTRRRGWVPSSILKKKGGIPLSQRSKSLGDIYDASQEEEAVATFPSVVQRAMPVLSSNKPPVPTPRNGVEIRRTSVDYPPTEPAPPLPGAPPNHIFKPGKVNAHYFAKEDFTTNSSKCICIRKGELGQLLEVQSLGWWKMCVEGVVGWTPGEFWDMLQDDQEDAADNIETDRSRHSSFGDELWYYGKMSRQKCEELMLRSAKELDYLIRESTQKFASFVLSVKYGGRIRHFPIELTPSGRYVIGKHAFDGLTEIVTFYKQNALFYTQYKEPVSLGDSFRGM</sequence>
<proteinExistence type="predicted"/>
<evidence type="ECO:0000256" key="2">
    <source>
        <dbReference type="ARBA" id="ARBA00022737"/>
    </source>
</evidence>
<dbReference type="Pfam" id="PF14604">
    <property type="entry name" value="SH3_9"/>
    <property type="match status" value="1"/>
</dbReference>
<dbReference type="Pfam" id="PF00787">
    <property type="entry name" value="PX"/>
    <property type="match status" value="1"/>
</dbReference>
<name>A0ABN8Q6P8_9CNID</name>
<dbReference type="Pfam" id="PF00018">
    <property type="entry name" value="SH3_1"/>
    <property type="match status" value="1"/>
</dbReference>
<dbReference type="SMART" id="SM00326">
    <property type="entry name" value="SH3"/>
    <property type="match status" value="4"/>
</dbReference>